<feature type="region of interest" description="Disordered" evidence="1">
    <location>
        <begin position="87"/>
        <end position="117"/>
    </location>
</feature>
<feature type="region of interest" description="Disordered" evidence="1">
    <location>
        <begin position="375"/>
        <end position="435"/>
    </location>
</feature>
<dbReference type="GO" id="GO:0005634">
    <property type="term" value="C:nucleus"/>
    <property type="evidence" value="ECO:0007669"/>
    <property type="project" value="TreeGrafter"/>
</dbReference>
<dbReference type="PANTHER" id="PTHR32387:SF0">
    <property type="entry name" value="PROTEIN NO VEIN"/>
    <property type="match status" value="1"/>
</dbReference>
<feature type="compositionally biased region" description="Pro residues" evidence="1">
    <location>
        <begin position="15"/>
        <end position="34"/>
    </location>
</feature>
<feature type="region of interest" description="Disordered" evidence="1">
    <location>
        <begin position="1"/>
        <end position="41"/>
    </location>
</feature>
<feature type="compositionally biased region" description="Polar residues" evidence="1">
    <location>
        <begin position="413"/>
        <end position="423"/>
    </location>
</feature>
<dbReference type="InterPro" id="IPR052957">
    <property type="entry name" value="Auxin_embryo_med"/>
</dbReference>
<dbReference type="Pfam" id="PF25794">
    <property type="entry name" value="SACS"/>
    <property type="match status" value="1"/>
</dbReference>
<evidence type="ECO:0000313" key="5">
    <source>
        <dbReference type="RefSeq" id="XP_027119040.2"/>
    </source>
</evidence>
<evidence type="ECO:0000259" key="2">
    <source>
        <dbReference type="Pfam" id="PF13020"/>
    </source>
</evidence>
<dbReference type="Proteomes" id="UP001652660">
    <property type="component" value="Chromosome 3e"/>
</dbReference>
<feature type="domain" description="Sacsin/Nov" evidence="3">
    <location>
        <begin position="1217"/>
        <end position="1308"/>
    </location>
</feature>
<protein>
    <submittedName>
        <fullName evidence="5">Protein NO VEIN isoform X1</fullName>
    </submittedName>
</protein>
<proteinExistence type="predicted"/>
<dbReference type="InterPro" id="IPR024975">
    <property type="entry name" value="NOV_C"/>
</dbReference>
<dbReference type="OrthoDB" id="1262810at2759"/>
<dbReference type="Pfam" id="PF13020">
    <property type="entry name" value="NOV_C"/>
    <property type="match status" value="1"/>
</dbReference>
<dbReference type="PANTHER" id="PTHR32387">
    <property type="entry name" value="WU:FJ29H11"/>
    <property type="match status" value="1"/>
</dbReference>
<dbReference type="InterPro" id="IPR036890">
    <property type="entry name" value="HATPase_C_sf"/>
</dbReference>
<dbReference type="GeneID" id="113736325"/>
<feature type="region of interest" description="Disordered" evidence="1">
    <location>
        <begin position="451"/>
        <end position="517"/>
    </location>
</feature>
<dbReference type="GO" id="GO:0048364">
    <property type="term" value="P:root development"/>
    <property type="evidence" value="ECO:0007669"/>
    <property type="project" value="TreeGrafter"/>
</dbReference>
<reference evidence="5" key="2">
    <citation type="submission" date="2025-08" db="UniProtKB">
        <authorList>
            <consortium name="RefSeq"/>
        </authorList>
    </citation>
    <scope>IDENTIFICATION</scope>
    <source>
        <tissue evidence="5">Leaves</tissue>
    </source>
</reference>
<dbReference type="NCBIfam" id="NF047352">
    <property type="entry name" value="P_loop_sacsin"/>
    <property type="match status" value="1"/>
</dbReference>
<reference evidence="4" key="1">
    <citation type="journal article" date="2025" name="Foods">
        <title>Unveiling the Microbial Signatures of Arabica Coffee Cherries: Insights into Ripeness Specific Diversity, Functional Traits, and Implications for Quality and Safety.</title>
        <authorList>
            <consortium name="RefSeq"/>
            <person name="Tenea G.N."/>
            <person name="Cifuentes V."/>
            <person name="Reyes P."/>
            <person name="Cevallos-Vallejos M."/>
        </authorList>
    </citation>
    <scope>NUCLEOTIDE SEQUENCE [LARGE SCALE GENOMIC DNA]</scope>
</reference>
<dbReference type="Gene3D" id="3.30.565.10">
    <property type="entry name" value="Histidine kinase-like ATPase, C-terminal domain"/>
    <property type="match status" value="1"/>
</dbReference>
<dbReference type="SUPFAM" id="SSF55874">
    <property type="entry name" value="ATPase domain of HSP90 chaperone/DNA topoisomerase II/histidine kinase"/>
    <property type="match status" value="1"/>
</dbReference>
<dbReference type="RefSeq" id="XP_027119040.2">
    <property type="nucleotide sequence ID" value="XM_027263239.2"/>
</dbReference>
<sequence>MYGRPPHFRHGGGGAPPPLPHPQQPPFQQPPPGQQFPFHNYLQNPNNLLYQSPNLLFFNNLLNNINNVPIQPQDPNFHFQNVNFQSQNPNAQLPRFPQPHPQRPKESKPQPQAQAKAMPMKVNINEVLERLDRAVIKARHDILASGGYVSAWKVSQDALLALKAESWESLGFQMQQVPSLHRLMSIEAKINSFIHCYVGVRKVTTLYDLELAICKNEGVGLFEELELGPLVRHPLVVHYFSVIPDVKEVFRITSEDIISYLHEYLKTHQGKEVKVEALLDFIAEKQSKTSREKLNVRIQSLGWHITLIRKAVQSENATLKEHVDELRNKYGIRIRKRPLLSSKKGVLDDRFNEISQRMKSISSMEKIFCGKHVRFSSSSSDNDSTDDDEEDNEDKNDNYTEFEDNLHLKNVKSDANFTSPTLENSERVSRCPYPSASEEMARLGLKPDLECSIGDDTEDETNSMKNVPLTRKRKFSKGSSSTLLPRKLTKREKDKSNFHTGDERKKSGSKDTSDSSLVNDSTRMFITTWKETCQNNSPDEVLDRMLHMYSSRKKKKMLTALFSSYPFAGLLDVAVKSIKCGMWDSIYDTFQTLGHQGALNSVSEKQVDCISIEVESDEEDAPISAGKSSKHECGVTVDDIIKKISSYFDFDGDVSGYANPTKQMRLSILRKLYKCESWLVEQLSVEEFECFGFGDFIMFLERYLHLLPDAMQNFLIGHKYENLPFEPCMLQLQLDVLMSQASNSIWKNEKVSKIMVSGLLSAQFPSVCFKSVENDSLLDLGDILRENEGNVTAKCVLFSATLLKRHSVGGSSALNENLLDSGGSQLDIGHNAGSLGLVTTKDAIEFLLRAPMLTDLHIWTHWDTNYAPSLGSLVTWLLKEVNARELLCLVSKGGKVMRLDHTATIESFLDVLLEGSCFGTAVTLLSLLALYGGEGNVPLSLLKCHAQKAFEVIINNSMGKEFHGDQGCLVQGESMPGHDVFEQRTSRNLGDELYRDRNRVNEVVQVISGLILDCLGYLPAEFWSFAATVLFAGLHNLVKDAPSAILTACKNVEQRVMLHEVGLSLGILEWIDDYHQFSSSALTNSMCTLDSSCSKDASYECNRGTLFLRSRLKDCLPSLGGMEVPIKSDQNNDHQEVNSIEQVADVSVQLSPDDTAPRLCKLDCIHDPLGVIDSIRRDEFGLDPSLSTTESRMLMKQHARLGRALHCLSHELYSQDSHFLLELVQNADDNIYPENVEPSLTFIVQEKGIVVLNNEMGFSAENVRALCDVGNSTKRGCSTGYIGKKGIGFKSVFRVTDAPEIHSNGFHIKFDITEGQIGFVLPTVVPPCDIESYSRLLSTNTDDMDCNSWRTCIVLPFKATLSQGLAMNIISMFSDLHPSLLLFLHRLQCIKLRNMLDNSLTVMRKEVTGDGIVKVSMGKEKMVWLVASQKLQADNIRHDVNETEISIAFSLEEANDGEYIPQLHQQPVFSFLPLRTYGLKFIVQGDFVLPSSREEVDGDSPWNQWLLSEIPELFVTAQKSFCDLSCFRENAAKAVTAFMSFVPFVGEVQGFFSSLPRLIISKLRMSNCLLLEADKIEWVPPCKVLRNWNEQARVLLPNWLLHKHLGLGFLKKDIILSDSLARALGIEEYGPKTVFHVMSSLSRSKNGLKDMGLGWLSSWINEVYLMSLNSGTESDLILSLRKVPFIPLSDGKYCFVDRGTIWLHCDTIGVGNEYDFKAFPKLYSKLRIVNPALFSAAVAADKSCLDASIVENVTRLLIKVGVQRLSAHEIVKMHILPSISDDRNISRDKDLLTDYLAFILLHMQSSCPSCCLERDWIMSHLRTEALVLTNYGYKRLNEVPIHFSRQFRNPIDMNKLINGIDMIWHELDSIYLEHPITKSVPDGILKWRNFFQELGITDFVQIVQVEKPIANVTLTSMGPTVKDWESWELGHLLSRFSSRGDREKCKYLLEIIDTLWDDYFSDKVTSCCMVTSCEAGKPFESSIISMLQNAKWMVSIMDDDLHYPRDLFLDCEAVRSIIGATAPYAVPKVRSQKLLDTLRLKSQVRIDDIMSLLKVWRTAAPFKTSKAQMSRLYTFIWGEMAKSKPKIVEELSSGPFIFFPHVSGFSLEDVVTGVFLSPKEVCWHDTTGSMDQMKLVHPKFALDVISLPCIKMLSRVYPALHDFFVNECGVEELPPINGYLQILIELSTVALPSQVARTVFNVFSEWADRLSCGLLSNEDVEYLRGRFLEKECAVFPTAQDKWVSLHPSFGLICWSDDDELRKEFKYLDGIDVLSFGNLMDEETELLQTKVANLMRMLGIPALSAVVSREAIYYGPTDSSLKASLINWVLPYAQRYIYYVHPDKYLQLKNCGFENLRCLQIVVVEKLFYRNVVKRHEVVSKKRFECTCLLQDNILYATPESDSHSIFMELSRVLFEDVPQLHLANFLHMITTMAEAGSSEEQTEFFILNSQKVPKLPEGETIWSLSSLSGIVNDELHTSSTVSALVDKSNTHTNKRKLDINSNWPPVGWKTAPSFNFACTNALKTQAGDSLPIREVEDAEEITIQTGQMALANLNSDLAFQGGQSSILPAVNLQFQDGPSSTTPEVCLQFQDGPSSTAPEACIQNQDAPSGTTPGACLQNTVIPEDQSDHASIMAACSSAKIFDSVDAANAADGSHFAFSDTGLRNQLSWGNAGAQAALTGKLGEFVAFKYFATRVGERSVKWVNEASETGLPYDLLVGNEENGWEYVEVKATKSRSATRDLAFISVREWQFAFEKGESFSIAHVILLDDNTARVTTYKNPVKLCQLGKLRLAVFMPRQPELSNLY</sequence>
<keyword evidence="4" id="KW-1185">Reference proteome</keyword>
<gene>
    <name evidence="5" type="primary">LOC113736325</name>
</gene>
<organism evidence="4 5">
    <name type="scientific">Coffea arabica</name>
    <name type="common">Arabian coffee</name>
    <dbReference type="NCBI Taxonomy" id="13443"/>
    <lineage>
        <taxon>Eukaryota</taxon>
        <taxon>Viridiplantae</taxon>
        <taxon>Streptophyta</taxon>
        <taxon>Embryophyta</taxon>
        <taxon>Tracheophyta</taxon>
        <taxon>Spermatophyta</taxon>
        <taxon>Magnoliopsida</taxon>
        <taxon>eudicotyledons</taxon>
        <taxon>Gunneridae</taxon>
        <taxon>Pentapetalae</taxon>
        <taxon>asterids</taxon>
        <taxon>lamiids</taxon>
        <taxon>Gentianales</taxon>
        <taxon>Rubiaceae</taxon>
        <taxon>Ixoroideae</taxon>
        <taxon>Gardenieae complex</taxon>
        <taxon>Bertiereae - Coffeeae clade</taxon>
        <taxon>Coffeeae</taxon>
        <taxon>Coffea</taxon>
    </lineage>
</organism>
<evidence type="ECO:0000259" key="3">
    <source>
        <dbReference type="Pfam" id="PF25794"/>
    </source>
</evidence>
<feature type="domain" description="Protein NO VEIN C-terminal" evidence="2">
    <location>
        <begin position="2683"/>
        <end position="2771"/>
    </location>
</feature>
<feature type="compositionally biased region" description="Basic and acidic residues" evidence="1">
    <location>
        <begin position="491"/>
        <end position="513"/>
    </location>
</feature>
<feature type="compositionally biased region" description="Acidic residues" evidence="1">
    <location>
        <begin position="383"/>
        <end position="394"/>
    </location>
</feature>
<name>A0A6P6WUK1_COFAR</name>
<feature type="compositionally biased region" description="Basic residues" evidence="1">
    <location>
        <begin position="1"/>
        <end position="10"/>
    </location>
</feature>
<evidence type="ECO:0000256" key="1">
    <source>
        <dbReference type="SAM" id="MobiDB-lite"/>
    </source>
</evidence>
<dbReference type="InterPro" id="IPR058210">
    <property type="entry name" value="SACS/Nov_dom"/>
</dbReference>
<evidence type="ECO:0000313" key="4">
    <source>
        <dbReference type="Proteomes" id="UP001652660"/>
    </source>
</evidence>
<dbReference type="GO" id="GO:0010305">
    <property type="term" value="P:leaf vascular tissue pattern formation"/>
    <property type="evidence" value="ECO:0007669"/>
    <property type="project" value="TreeGrafter"/>
</dbReference>
<accession>A0A6P6WUK1</accession>
<dbReference type="GO" id="GO:0009793">
    <property type="term" value="P:embryo development ending in seed dormancy"/>
    <property type="evidence" value="ECO:0007669"/>
    <property type="project" value="TreeGrafter"/>
</dbReference>